<keyword evidence="16" id="KW-1185">Reference proteome</keyword>
<dbReference type="Gene3D" id="3.40.50.1820">
    <property type="entry name" value="alpha/beta hydrolase"/>
    <property type="match status" value="1"/>
</dbReference>
<dbReference type="GO" id="GO:0016052">
    <property type="term" value="P:carbohydrate catabolic process"/>
    <property type="evidence" value="ECO:0007669"/>
    <property type="project" value="TreeGrafter"/>
</dbReference>
<feature type="region of interest" description="Disordered" evidence="13">
    <location>
        <begin position="43"/>
        <end position="71"/>
    </location>
</feature>
<name>A0A319D0D1_9EURO</name>
<feature type="chain" id="PRO_5016378614" description="Cutinase" evidence="14">
    <location>
        <begin position="16"/>
        <end position="264"/>
    </location>
</feature>
<comment type="similarity">
    <text evidence="2 12">Belongs to the cutinase family.</text>
</comment>
<evidence type="ECO:0000256" key="3">
    <source>
        <dbReference type="ARBA" id="ARBA00013095"/>
    </source>
</evidence>
<dbReference type="EC" id="3.1.1.74" evidence="3 12"/>
<protein>
    <recommendedName>
        <fullName evidence="3 12">Cutinase</fullName>
        <ecNumber evidence="3 12">3.1.1.74</ecNumber>
    </recommendedName>
</protein>
<dbReference type="STRING" id="1448320.A0A319D0D1"/>
<keyword evidence="6 14" id="KW-0732">Signal</keyword>
<feature type="signal peptide" evidence="14">
    <location>
        <begin position="1"/>
        <end position="15"/>
    </location>
</feature>
<feature type="disulfide bond" evidence="11">
    <location>
        <begin position="227"/>
        <end position="234"/>
    </location>
</feature>
<comment type="function">
    <text evidence="12">Catalyzes the hydrolysis of complex carboxylic polyesters found in the cell wall of plants. Degrades cutin, a macromolecule that forms the structure of the plant cuticle.</text>
</comment>
<accession>A0A319D0D1</accession>
<keyword evidence="8 11" id="KW-1015">Disulfide bond</keyword>
<dbReference type="AlphaFoldDB" id="A0A319D0D1"/>
<evidence type="ECO:0000256" key="9">
    <source>
        <dbReference type="ARBA" id="ARBA00034045"/>
    </source>
</evidence>
<evidence type="ECO:0000313" key="15">
    <source>
        <dbReference type="EMBL" id="PYH90734.1"/>
    </source>
</evidence>
<keyword evidence="5 12" id="KW-0964">Secreted</keyword>
<evidence type="ECO:0000256" key="11">
    <source>
        <dbReference type="PIRSR" id="PIRSR611150-2"/>
    </source>
</evidence>
<dbReference type="OrthoDB" id="3225429at2759"/>
<dbReference type="SMART" id="SM01110">
    <property type="entry name" value="Cutinase"/>
    <property type="match status" value="1"/>
</dbReference>
<evidence type="ECO:0000256" key="4">
    <source>
        <dbReference type="ARBA" id="ARBA00022487"/>
    </source>
</evidence>
<evidence type="ECO:0000256" key="10">
    <source>
        <dbReference type="PIRSR" id="PIRSR611150-1"/>
    </source>
</evidence>
<feature type="active site" description="Nucleophile" evidence="10">
    <location>
        <position position="182"/>
    </location>
</feature>
<feature type="active site" description="Proton donor/acceptor" evidence="10">
    <location>
        <position position="243"/>
    </location>
</feature>
<dbReference type="PANTHER" id="PTHR48250">
    <property type="entry name" value="CUTINASE 2-RELATED"/>
    <property type="match status" value="1"/>
</dbReference>
<dbReference type="PROSITE" id="PS00155">
    <property type="entry name" value="CUTINASE_1"/>
    <property type="match status" value="1"/>
</dbReference>
<reference evidence="15 16" key="1">
    <citation type="submission" date="2018-02" db="EMBL/GenBank/DDBJ databases">
        <title>The genomes of Aspergillus section Nigri reveals drivers in fungal speciation.</title>
        <authorList>
            <consortium name="DOE Joint Genome Institute"/>
            <person name="Vesth T.C."/>
            <person name="Nybo J."/>
            <person name="Theobald S."/>
            <person name="Brandl J."/>
            <person name="Frisvad J.C."/>
            <person name="Nielsen K.F."/>
            <person name="Lyhne E.K."/>
            <person name="Kogle M.E."/>
            <person name="Kuo A."/>
            <person name="Riley R."/>
            <person name="Clum A."/>
            <person name="Nolan M."/>
            <person name="Lipzen A."/>
            <person name="Salamov A."/>
            <person name="Henrissat B."/>
            <person name="Wiebenga A."/>
            <person name="De vries R.P."/>
            <person name="Grigoriev I.V."/>
            <person name="Mortensen U.H."/>
            <person name="Andersen M.R."/>
            <person name="Baker S.E."/>
        </authorList>
    </citation>
    <scope>NUCLEOTIDE SEQUENCE [LARGE SCALE GENOMIC DNA]</scope>
    <source>
        <strain evidence="15 16">CBS 707.79</strain>
    </source>
</reference>
<dbReference type="Pfam" id="PF01083">
    <property type="entry name" value="Cutinase"/>
    <property type="match status" value="1"/>
</dbReference>
<dbReference type="EMBL" id="KZ825970">
    <property type="protein sequence ID" value="PYH90734.1"/>
    <property type="molecule type" value="Genomic_DNA"/>
</dbReference>
<gene>
    <name evidence="15" type="ORF">BO71DRAFT_387060</name>
</gene>
<evidence type="ECO:0000313" key="16">
    <source>
        <dbReference type="Proteomes" id="UP000247810"/>
    </source>
</evidence>
<dbReference type="InterPro" id="IPR000675">
    <property type="entry name" value="Cutinase/axe"/>
</dbReference>
<evidence type="ECO:0000256" key="5">
    <source>
        <dbReference type="ARBA" id="ARBA00022525"/>
    </source>
</evidence>
<feature type="active site" evidence="10">
    <location>
        <position position="231"/>
    </location>
</feature>
<keyword evidence="7 12" id="KW-0378">Hydrolase</keyword>
<organism evidence="15 16">
    <name type="scientific">Aspergillus ellipticus CBS 707.79</name>
    <dbReference type="NCBI Taxonomy" id="1448320"/>
    <lineage>
        <taxon>Eukaryota</taxon>
        <taxon>Fungi</taxon>
        <taxon>Dikarya</taxon>
        <taxon>Ascomycota</taxon>
        <taxon>Pezizomycotina</taxon>
        <taxon>Eurotiomycetes</taxon>
        <taxon>Eurotiomycetidae</taxon>
        <taxon>Eurotiales</taxon>
        <taxon>Aspergillaceae</taxon>
        <taxon>Aspergillus</taxon>
        <taxon>Aspergillus subgen. Circumdati</taxon>
    </lineage>
</organism>
<dbReference type="SUPFAM" id="SSF53474">
    <property type="entry name" value="alpha/beta-Hydrolases"/>
    <property type="match status" value="1"/>
</dbReference>
<dbReference type="GO" id="GO:0050525">
    <property type="term" value="F:cutinase activity"/>
    <property type="evidence" value="ECO:0007669"/>
    <property type="project" value="UniProtKB-UniRule"/>
</dbReference>
<evidence type="ECO:0000256" key="12">
    <source>
        <dbReference type="RuleBase" id="RU361263"/>
    </source>
</evidence>
<feature type="disulfide bond" evidence="11">
    <location>
        <begin position="98"/>
        <end position="171"/>
    </location>
</feature>
<evidence type="ECO:0000256" key="1">
    <source>
        <dbReference type="ARBA" id="ARBA00004613"/>
    </source>
</evidence>
<evidence type="ECO:0000256" key="13">
    <source>
        <dbReference type="SAM" id="MobiDB-lite"/>
    </source>
</evidence>
<dbReference type="InterPro" id="IPR029058">
    <property type="entry name" value="AB_hydrolase_fold"/>
</dbReference>
<dbReference type="InterPro" id="IPR043580">
    <property type="entry name" value="CUTINASE_1"/>
</dbReference>
<evidence type="ECO:0000256" key="6">
    <source>
        <dbReference type="ARBA" id="ARBA00022729"/>
    </source>
</evidence>
<dbReference type="PANTHER" id="PTHR48250:SF1">
    <property type="entry name" value="CUTINASE"/>
    <property type="match status" value="1"/>
</dbReference>
<dbReference type="VEuPathDB" id="FungiDB:BO71DRAFT_387060"/>
<evidence type="ECO:0000256" key="7">
    <source>
        <dbReference type="ARBA" id="ARBA00022801"/>
    </source>
</evidence>
<evidence type="ECO:0000256" key="2">
    <source>
        <dbReference type="ARBA" id="ARBA00007534"/>
    </source>
</evidence>
<dbReference type="InterPro" id="IPR011150">
    <property type="entry name" value="Cutinase_monf"/>
</dbReference>
<proteinExistence type="inferred from homology"/>
<comment type="catalytic activity">
    <reaction evidence="9 12">
        <text>cutin + H2O = cutin monomers.</text>
        <dbReference type="EC" id="3.1.1.74"/>
    </reaction>
</comment>
<keyword evidence="4 12" id="KW-0719">Serine esterase</keyword>
<dbReference type="GO" id="GO:0005576">
    <property type="term" value="C:extracellular region"/>
    <property type="evidence" value="ECO:0007669"/>
    <property type="project" value="UniProtKB-SubCell"/>
</dbReference>
<evidence type="ECO:0000256" key="14">
    <source>
        <dbReference type="SAM" id="SignalP"/>
    </source>
</evidence>
<evidence type="ECO:0000256" key="8">
    <source>
        <dbReference type="ARBA" id="ARBA00023157"/>
    </source>
</evidence>
<dbReference type="Proteomes" id="UP000247810">
    <property type="component" value="Unassembled WGS sequence"/>
</dbReference>
<comment type="subcellular location">
    <subcellularLocation>
        <location evidence="1 12">Secreted</location>
    </subcellularLocation>
</comment>
<sequence length="264" mass="25867">MKSFLVLSLLATTLAAPTPTLEERQLSSGTAGSSGLSALASLFPSSSSSTSSGSGSSSSGSGSSSSGSSSSSGGGLSSLLSGLTSGSSTSSSANSGGCKKMTFIFARGTTEIGTMGTVVGPEVASKLQSLTGNSVSVEGVNYPADFAGIMTLGSEGASTMAQMVKSALSQCPNTKVVLGGYSQGSMVVHNAANQLSSGEVAAAVLFGDPYKMLSVGKIPSSKVKEFCASGDPVCENGVNVMAHLSYGADATEAAQFLVQAAGLS</sequence>